<name>A0A9P5P3L6_GYMJU</name>
<organism evidence="1 2">
    <name type="scientific">Gymnopilus junonius</name>
    <name type="common">Spectacular rustgill mushroom</name>
    <name type="synonym">Gymnopilus spectabilis subsp. junonius</name>
    <dbReference type="NCBI Taxonomy" id="109634"/>
    <lineage>
        <taxon>Eukaryota</taxon>
        <taxon>Fungi</taxon>
        <taxon>Dikarya</taxon>
        <taxon>Basidiomycota</taxon>
        <taxon>Agaricomycotina</taxon>
        <taxon>Agaricomycetes</taxon>
        <taxon>Agaricomycetidae</taxon>
        <taxon>Agaricales</taxon>
        <taxon>Agaricineae</taxon>
        <taxon>Hymenogastraceae</taxon>
        <taxon>Gymnopilus</taxon>
    </lineage>
</organism>
<gene>
    <name evidence="1" type="ORF">CPB84DRAFT_80766</name>
</gene>
<proteinExistence type="predicted"/>
<dbReference type="EMBL" id="JADNYJ010000001">
    <property type="protein sequence ID" value="KAF8914316.1"/>
    <property type="molecule type" value="Genomic_DNA"/>
</dbReference>
<dbReference type="AlphaFoldDB" id="A0A9P5P3L6"/>
<accession>A0A9P5P3L6</accession>
<evidence type="ECO:0000313" key="1">
    <source>
        <dbReference type="EMBL" id="KAF8914316.1"/>
    </source>
</evidence>
<dbReference type="Proteomes" id="UP000724874">
    <property type="component" value="Unassembled WGS sequence"/>
</dbReference>
<evidence type="ECO:0000313" key="2">
    <source>
        <dbReference type="Proteomes" id="UP000724874"/>
    </source>
</evidence>
<keyword evidence="2" id="KW-1185">Reference proteome</keyword>
<reference evidence="1" key="1">
    <citation type="submission" date="2020-11" db="EMBL/GenBank/DDBJ databases">
        <authorList>
            <consortium name="DOE Joint Genome Institute"/>
            <person name="Ahrendt S."/>
            <person name="Riley R."/>
            <person name="Andreopoulos W."/>
            <person name="LaButti K."/>
            <person name="Pangilinan J."/>
            <person name="Ruiz-duenas F.J."/>
            <person name="Barrasa J.M."/>
            <person name="Sanchez-Garcia M."/>
            <person name="Camarero S."/>
            <person name="Miyauchi S."/>
            <person name="Serrano A."/>
            <person name="Linde D."/>
            <person name="Babiker R."/>
            <person name="Drula E."/>
            <person name="Ayuso-Fernandez I."/>
            <person name="Pacheco R."/>
            <person name="Padilla G."/>
            <person name="Ferreira P."/>
            <person name="Barriuso J."/>
            <person name="Kellner H."/>
            <person name="Castanera R."/>
            <person name="Alfaro M."/>
            <person name="Ramirez L."/>
            <person name="Pisabarro A.G."/>
            <person name="Kuo A."/>
            <person name="Tritt A."/>
            <person name="Lipzen A."/>
            <person name="He G."/>
            <person name="Yan M."/>
            <person name="Ng V."/>
            <person name="Cullen D."/>
            <person name="Martin F."/>
            <person name="Rosso M.-N."/>
            <person name="Henrissat B."/>
            <person name="Hibbett D."/>
            <person name="Martinez A.T."/>
            <person name="Grigoriev I.V."/>
        </authorList>
    </citation>
    <scope>NUCLEOTIDE SEQUENCE</scope>
    <source>
        <strain evidence="1">AH 44721</strain>
    </source>
</reference>
<dbReference type="OrthoDB" id="3214669at2759"/>
<sequence>MNSLPPSTPFPVAGLNHEKEDQFVQFLRSLNKEYLDENLPRIPALDKDKWIAIVDGLSDVCLSTFPLPDSNTTWDATQQKIEAVDATLDVSKRVFRRVDCIYNSSEELVKKLLVRVVDICGALDLWIEADVPCGEQVLSPTQLKEKAVDVVASILRGFGDYIPLASDGQKPSWHILREMLRDCLDICNEVLLTSLPLTSRTWVAFFNKPRIINLNDQDPVTTEPEGPLYVRLPQPGRIPLFLVLLLDIMVKAISPRLKSQWHLLDITRSVAEFSRNLLFQCLGPVFSTRATIRSKVFMAALFITKQLRQEPEHRHIIGDLIEYSLHKSSNQNLGQVLRF</sequence>
<protein>
    <submittedName>
        <fullName evidence="1">Uncharacterized protein</fullName>
    </submittedName>
</protein>
<comment type="caution">
    <text evidence="1">The sequence shown here is derived from an EMBL/GenBank/DDBJ whole genome shotgun (WGS) entry which is preliminary data.</text>
</comment>